<dbReference type="GO" id="GO:0070365">
    <property type="term" value="P:hepatocyte differentiation"/>
    <property type="evidence" value="ECO:0007669"/>
    <property type="project" value="UniProtKB-ARBA"/>
</dbReference>
<organism evidence="9 10">
    <name type="scientific">Geotrypetes seraphini</name>
    <name type="common">Gaboon caecilian</name>
    <name type="synonym">Caecilia seraphini</name>
    <dbReference type="NCBI Taxonomy" id="260995"/>
    <lineage>
        <taxon>Eukaryota</taxon>
        <taxon>Metazoa</taxon>
        <taxon>Chordata</taxon>
        <taxon>Craniata</taxon>
        <taxon>Vertebrata</taxon>
        <taxon>Euteleostomi</taxon>
        <taxon>Amphibia</taxon>
        <taxon>Gymnophiona</taxon>
        <taxon>Geotrypetes</taxon>
    </lineage>
</organism>
<evidence type="ECO:0000256" key="7">
    <source>
        <dbReference type="SAM" id="MobiDB-lite"/>
    </source>
</evidence>
<dbReference type="KEGG" id="gsh:117363420"/>
<accession>A0A6P8RNN6</accession>
<dbReference type="GeneID" id="117363420"/>
<dbReference type="FunFam" id="1.10.10.500:FF:000001">
    <property type="entry name" value="Prospero homeobox protein 1"/>
    <property type="match status" value="1"/>
</dbReference>
<evidence type="ECO:0000256" key="4">
    <source>
        <dbReference type="ARBA" id="ARBA00023155"/>
    </source>
</evidence>
<dbReference type="GO" id="GO:0005737">
    <property type="term" value="C:cytoplasm"/>
    <property type="evidence" value="ECO:0007669"/>
    <property type="project" value="UniProtKB-ARBA"/>
</dbReference>
<dbReference type="FunCoup" id="A0A6P8RNN6">
    <property type="interactions" value="78"/>
</dbReference>
<dbReference type="SUPFAM" id="SSF46689">
    <property type="entry name" value="Homeodomain-like"/>
    <property type="match status" value="1"/>
</dbReference>
<dbReference type="GO" id="GO:0035295">
    <property type="term" value="P:tube development"/>
    <property type="evidence" value="ECO:0007669"/>
    <property type="project" value="UniProtKB-ARBA"/>
</dbReference>
<comment type="subcellular location">
    <subcellularLocation>
        <location evidence="1">Nucleus</location>
    </subcellularLocation>
</comment>
<evidence type="ECO:0000256" key="2">
    <source>
        <dbReference type="ARBA" id="ARBA00023015"/>
    </source>
</evidence>
<name>A0A6P8RNN6_GEOSA</name>
<evidence type="ECO:0000256" key="1">
    <source>
        <dbReference type="ARBA" id="ARBA00004123"/>
    </source>
</evidence>
<dbReference type="GO" id="GO:0001945">
    <property type="term" value="P:lymph vessel development"/>
    <property type="evidence" value="ECO:0007669"/>
    <property type="project" value="UniProtKB-ARBA"/>
</dbReference>
<proteinExistence type="predicted"/>
<evidence type="ECO:0000313" key="10">
    <source>
        <dbReference type="RefSeq" id="XP_033806984.1"/>
    </source>
</evidence>
<feature type="region of interest" description="Disordered" evidence="7">
    <location>
        <begin position="91"/>
        <end position="115"/>
    </location>
</feature>
<dbReference type="InterPro" id="IPR039350">
    <property type="entry name" value="Prospero_homeodomain"/>
</dbReference>
<dbReference type="GO" id="GO:0060042">
    <property type="term" value="P:retina morphogenesis in camera-type eye"/>
    <property type="evidence" value="ECO:0007669"/>
    <property type="project" value="UniProtKB-ARBA"/>
</dbReference>
<feature type="compositionally biased region" description="Polar residues" evidence="7">
    <location>
        <begin position="104"/>
        <end position="115"/>
    </location>
</feature>
<dbReference type="Gene3D" id="1.10.10.500">
    <property type="entry name" value="Homeo-prospero domain"/>
    <property type="match status" value="1"/>
</dbReference>
<dbReference type="OrthoDB" id="10038576at2759"/>
<dbReference type="InterPro" id="IPR037131">
    <property type="entry name" value="Homeo_prospero_dom_sf"/>
</dbReference>
<dbReference type="AlphaFoldDB" id="A0A6P8RNN6"/>
<dbReference type="GO" id="GO:0000981">
    <property type="term" value="F:DNA-binding transcription factor activity, RNA polymerase II-specific"/>
    <property type="evidence" value="ECO:0007669"/>
    <property type="project" value="TreeGrafter"/>
</dbReference>
<dbReference type="Proteomes" id="UP000515159">
    <property type="component" value="Chromosome 7"/>
</dbReference>
<dbReference type="PANTHER" id="PTHR12198:SF0">
    <property type="entry name" value="HOMEOBOX PROTEIN PROSPERO"/>
    <property type="match status" value="1"/>
</dbReference>
<dbReference type="InterPro" id="IPR009057">
    <property type="entry name" value="Homeodomain-like_sf"/>
</dbReference>
<dbReference type="InterPro" id="IPR023082">
    <property type="entry name" value="Homeo_prospero_dom"/>
</dbReference>
<reference evidence="10" key="1">
    <citation type="submission" date="2025-08" db="UniProtKB">
        <authorList>
            <consortium name="RefSeq"/>
        </authorList>
    </citation>
    <scope>IDENTIFICATION</scope>
</reference>
<dbReference type="GO" id="GO:0031016">
    <property type="term" value="P:pancreas development"/>
    <property type="evidence" value="ECO:0007669"/>
    <property type="project" value="UniProtKB-ARBA"/>
</dbReference>
<dbReference type="RefSeq" id="XP_033806984.1">
    <property type="nucleotide sequence ID" value="XM_033951093.1"/>
</dbReference>
<evidence type="ECO:0000259" key="8">
    <source>
        <dbReference type="PROSITE" id="PS51818"/>
    </source>
</evidence>
<keyword evidence="9" id="KW-1185">Reference proteome</keyword>
<dbReference type="InParanoid" id="A0A6P8RNN6"/>
<dbReference type="GO" id="GO:0000978">
    <property type="term" value="F:RNA polymerase II cis-regulatory region sequence-specific DNA binding"/>
    <property type="evidence" value="ECO:0007669"/>
    <property type="project" value="TreeGrafter"/>
</dbReference>
<evidence type="ECO:0000256" key="5">
    <source>
        <dbReference type="ARBA" id="ARBA00023163"/>
    </source>
</evidence>
<dbReference type="GO" id="GO:0005634">
    <property type="term" value="C:nucleus"/>
    <property type="evidence" value="ECO:0007669"/>
    <property type="project" value="UniProtKB-SubCell"/>
</dbReference>
<sequence length="629" mass="72385">MRTPDPEEQSREASDFISLHPQSTNAMNAHISNNLSIDYREAKKTNSYLQRNPYEDCLLSYSSGSVRSNLLGKTMETTCCFIPSKIQSEYGGSASTETEKSQDPDSSFSQAAIPSPNVSNRLYSEHIKAKKARVESIVQGMNSSFNKEELCLQGHKKDIEQLADLEREGFRESKRKCQIPHQQNQSQTEPNRIDYEYHQLAEQQLRQLQGRLFQVYYLCDVEDKKAKDSAKRSVNCDINESHQNDFMWRRVSEMEPHKRLQEERGLGGNHGLSPQDKRLSEMLKRELSRAITHIVDSVMKKVLLTQSEHLAWMSQMLRPRSTLFGENRAELIPAAELSQKENLNRAEQQSMNETESPALAHITNRFCDTCSQPMKPRESYHIPQVPYLMSMQENKILTQLLEHKPSSSCIPSNTVDMPCRETVDQEWENIKVMSSVSSRNSMPTLQKKSRSRKSEHADLMSTVDGIHYTSATDGLSSGHLKKAKLMFFFTRYPSSNLLKNYFPDVKFSRCITSQLIKWFSNFREFYYMQIEKFARQASIEGIDPKDLMMSHDSDLFRALNMHYNKANDFQVPDVFFNTATVTLREFFSAVNTGKDLDPSWKKSIYKTISKLDSDIPEVFKSPTYPHGGH</sequence>
<evidence type="ECO:0000256" key="6">
    <source>
        <dbReference type="ARBA" id="ARBA00023242"/>
    </source>
</evidence>
<evidence type="ECO:0000313" key="9">
    <source>
        <dbReference type="Proteomes" id="UP000515159"/>
    </source>
</evidence>
<dbReference type="PANTHER" id="PTHR12198">
    <property type="entry name" value="HOMEOBOX PROTEIN PROSPERO/PROX-1/CEH-26"/>
    <property type="match status" value="1"/>
</dbReference>
<dbReference type="CTD" id="283571"/>
<keyword evidence="2" id="KW-0805">Transcription regulation</keyword>
<protein>
    <submittedName>
        <fullName evidence="10">Prospero homeobox protein 2 isoform X1</fullName>
    </submittedName>
</protein>
<keyword evidence="5" id="KW-0804">Transcription</keyword>
<dbReference type="GO" id="GO:0070309">
    <property type="term" value="P:lens fiber cell morphogenesis"/>
    <property type="evidence" value="ECO:0007669"/>
    <property type="project" value="UniProtKB-ARBA"/>
</dbReference>
<dbReference type="GO" id="GO:0007417">
    <property type="term" value="P:central nervous system development"/>
    <property type="evidence" value="ECO:0007669"/>
    <property type="project" value="UniProtKB-ARBA"/>
</dbReference>
<feature type="domain" description="Prospero" evidence="8">
    <location>
        <begin position="472"/>
        <end position="629"/>
    </location>
</feature>
<dbReference type="GO" id="GO:0048646">
    <property type="term" value="P:anatomical structure formation involved in morphogenesis"/>
    <property type="evidence" value="ECO:0007669"/>
    <property type="project" value="UniProtKB-ARBA"/>
</dbReference>
<dbReference type="Pfam" id="PF05044">
    <property type="entry name" value="HPD"/>
    <property type="match status" value="1"/>
</dbReference>
<dbReference type="GO" id="GO:0048598">
    <property type="term" value="P:embryonic morphogenesis"/>
    <property type="evidence" value="ECO:0007669"/>
    <property type="project" value="UniProtKB-ARBA"/>
</dbReference>
<gene>
    <name evidence="10" type="primary">PROX2</name>
</gene>
<dbReference type="PROSITE" id="PS51818">
    <property type="entry name" value="HOMEO_PROSPERO"/>
    <property type="match status" value="1"/>
</dbReference>
<keyword evidence="6" id="KW-0539">Nucleus</keyword>
<keyword evidence="3 10" id="KW-0238">DNA-binding</keyword>
<evidence type="ECO:0000256" key="3">
    <source>
        <dbReference type="ARBA" id="ARBA00023125"/>
    </source>
</evidence>
<keyword evidence="4 10" id="KW-0371">Homeobox</keyword>